<evidence type="ECO:0000313" key="5">
    <source>
        <dbReference type="EMBL" id="PCH12786.1"/>
    </source>
</evidence>
<dbReference type="InterPro" id="IPR022263">
    <property type="entry name" value="KxYKxGKxW"/>
</dbReference>
<dbReference type="Pfam" id="PF08481">
    <property type="entry name" value="GBS_Bsp-like"/>
    <property type="match status" value="6"/>
</dbReference>
<keyword evidence="1 3" id="KW-0732">Signal</keyword>
<dbReference type="NCBIfam" id="TIGR03715">
    <property type="entry name" value="KxYKxGKxW"/>
    <property type="match status" value="1"/>
</dbReference>
<reference evidence="5 6" key="1">
    <citation type="submission" date="2016-06" db="EMBL/GenBank/DDBJ databases">
        <authorList>
            <person name="Haines A.N."/>
            <person name="Council K.R."/>
        </authorList>
    </citation>
    <scope>NUCLEOTIDE SEQUENCE [LARGE SCALE GENOMIC DNA]</scope>
    <source>
        <strain evidence="5 6">SP158-29</strain>
    </source>
</reference>
<organism evidence="5 6">
    <name type="scientific">Streptococcus parauberis</name>
    <dbReference type="NCBI Taxonomy" id="1348"/>
    <lineage>
        <taxon>Bacteria</taxon>
        <taxon>Bacillati</taxon>
        <taxon>Bacillota</taxon>
        <taxon>Bacilli</taxon>
        <taxon>Lactobacillales</taxon>
        <taxon>Streptococcaceae</taxon>
        <taxon>Streptococcus</taxon>
    </lineage>
</organism>
<name>A0A854WQP1_9STRE</name>
<evidence type="ECO:0000256" key="1">
    <source>
        <dbReference type="ARBA" id="ARBA00022729"/>
    </source>
</evidence>
<dbReference type="InterPro" id="IPR013688">
    <property type="entry name" value="GBS_Bsp-like"/>
</dbReference>
<dbReference type="Gene3D" id="3.90.70.10">
    <property type="entry name" value="Cysteine proteinases"/>
    <property type="match status" value="1"/>
</dbReference>
<dbReference type="Proteomes" id="UP000217465">
    <property type="component" value="Unassembled WGS sequence"/>
</dbReference>
<evidence type="ECO:0000259" key="4">
    <source>
        <dbReference type="Pfam" id="PF13529"/>
    </source>
</evidence>
<dbReference type="AlphaFoldDB" id="A0A854WQP1"/>
<dbReference type="Pfam" id="PF13529">
    <property type="entry name" value="Peptidase_C39_2"/>
    <property type="match status" value="1"/>
</dbReference>
<evidence type="ECO:0000313" key="6">
    <source>
        <dbReference type="Proteomes" id="UP000217465"/>
    </source>
</evidence>
<gene>
    <name evidence="5" type="ORF">A9Y57_01505</name>
</gene>
<evidence type="ECO:0000256" key="3">
    <source>
        <dbReference type="SAM" id="SignalP"/>
    </source>
</evidence>
<proteinExistence type="predicted"/>
<dbReference type="EMBL" id="NSGR01000008">
    <property type="protein sequence ID" value="PCH12786.1"/>
    <property type="molecule type" value="Genomic_DNA"/>
</dbReference>
<sequence>MKKKMYKSKKNWVVASVVGLSFLGGNLVKAEDVPTNEATNEIVVIQQTADPTDNSQETVSPTPAETVNQEMTVSDDQTTPVQPVTTESDKEVVVNGVSDEVVETPLQTENETLAPVVQDNKMETVPVVTEVQAKDTATTSLAAVAASTTLPLTSANVMDGKIHIKYNHPLNPGEKIKFAVWSDVNKQDDLIWYNADANASLIVDLAKHRDYGIYHIHTYNQYQGLNALKITIPKPEILTEIIKQSATSYDIMIRNVPNNISFVKVPVWSKLNNQDDLIWYTATKTDTTTYKVNVQLSKHQNNTGEYSAHIYGFDKYLNKLIGLSSSAGFSVATPQNATVTIVNYDQNNPTFDVIVSGTKDTKMISSVSVAVWSEDKDQDDLVWYKPTIANNQAKVTIDIKNHSNLSDNYLVHVYTNYTDGSKVGTNLGSYKIENNQPVINKIHANLTTSGIAIALESNTVATNAQIKYAVWSDANKQDDLKWYTADASGRVLANYENHKDFGLYNIHAYQLRDGKMIGLTTATITIPSPHVSATIQQKSPSTYQVSITNVPLYISEVLVPTWSKLNDQDDILWGKAIKDAVGNYTALIDLRDHQFDLGEYAVHVYGKSRIGKQTIGLTSQGFVVDAQSNIPKNTIQQSVNYIVLNHVPSKGVVDFVFSQKASDKAIRAVKLDVWSQENKSNLSTYNASSIINGNLSLSVNQINHRGVKGNYYVNALVTFADGTVENKALGNYILNASYDIPYYNQKDPRWGNKTYGYYTMGASGCVPTSLAMIFSSLSGKAVLPPQVADFLYYSTNDFNKSEIGTTTTGLLKAVSHFGYQSTNLITQTDLISALKAGFHVAGAIQYNKFVGNGSHEMVYKGYQNGNTYVYDPYTQRYCGWYPVANLWNERSTFTSDNLGVSAPFFKITNYI</sequence>
<feature type="domain" description="Peptidase C39-like" evidence="4">
    <location>
        <begin position="739"/>
        <end position="873"/>
    </location>
</feature>
<feature type="region of interest" description="Disordered" evidence="2">
    <location>
        <begin position="70"/>
        <end position="90"/>
    </location>
</feature>
<evidence type="ECO:0000256" key="2">
    <source>
        <dbReference type="SAM" id="MobiDB-lite"/>
    </source>
</evidence>
<dbReference type="Pfam" id="PF19258">
    <property type="entry name" value="KxYKxGKxW_sig"/>
    <property type="match status" value="1"/>
</dbReference>
<dbReference type="InterPro" id="IPR039564">
    <property type="entry name" value="Peptidase_C39-like"/>
</dbReference>
<feature type="compositionally biased region" description="Polar residues" evidence="2">
    <location>
        <begin position="70"/>
        <end position="86"/>
    </location>
</feature>
<protein>
    <submittedName>
        <fullName evidence="5">GBS Bsp-like repeat protein</fullName>
    </submittedName>
</protein>
<feature type="signal peptide" evidence="3">
    <location>
        <begin position="1"/>
        <end position="30"/>
    </location>
</feature>
<feature type="chain" id="PRO_5032950798" evidence="3">
    <location>
        <begin position="31"/>
        <end position="911"/>
    </location>
</feature>
<dbReference type="Gene3D" id="2.60.40.3760">
    <property type="match status" value="6"/>
</dbReference>
<comment type="caution">
    <text evidence="5">The sequence shown here is derived from an EMBL/GenBank/DDBJ whole genome shotgun (WGS) entry which is preliminary data.</text>
</comment>
<dbReference type="RefSeq" id="WP_096633705.1">
    <property type="nucleotide sequence ID" value="NZ_NSGR01000008.1"/>
</dbReference>
<accession>A0A854WQP1</accession>